<evidence type="ECO:0000256" key="7">
    <source>
        <dbReference type="SAM" id="MobiDB-lite"/>
    </source>
</evidence>
<dbReference type="PANTHER" id="PTHR33057:SF90">
    <property type="entry name" value="TRANSCRIPTION REPRESSOR OFP7"/>
    <property type="match status" value="1"/>
</dbReference>
<keyword evidence="5 6" id="KW-0539">Nucleus</keyword>
<evidence type="ECO:0000256" key="6">
    <source>
        <dbReference type="RuleBase" id="RU367028"/>
    </source>
</evidence>
<keyword evidence="4 6" id="KW-0804">Transcription</keyword>
<keyword evidence="2 6" id="KW-0678">Repressor</keyword>
<evidence type="ECO:0000313" key="9">
    <source>
        <dbReference type="EMBL" id="KAF8406411.1"/>
    </source>
</evidence>
<gene>
    <name evidence="9" type="ORF">HHK36_008498</name>
</gene>
<feature type="compositionally biased region" description="Basic residues" evidence="7">
    <location>
        <begin position="152"/>
        <end position="163"/>
    </location>
</feature>
<evidence type="ECO:0000256" key="4">
    <source>
        <dbReference type="ARBA" id="ARBA00023163"/>
    </source>
</evidence>
<name>A0A835DK28_TETSI</name>
<keyword evidence="10" id="KW-1185">Reference proteome</keyword>
<comment type="subcellular location">
    <subcellularLocation>
        <location evidence="1 6">Nucleus</location>
    </subcellularLocation>
</comment>
<feature type="compositionally biased region" description="Polar residues" evidence="7">
    <location>
        <begin position="164"/>
        <end position="175"/>
    </location>
</feature>
<dbReference type="InterPro" id="IPR006458">
    <property type="entry name" value="Ovate_C"/>
</dbReference>
<dbReference type="GO" id="GO:0005634">
    <property type="term" value="C:nucleus"/>
    <property type="evidence" value="ECO:0007669"/>
    <property type="project" value="UniProtKB-SubCell"/>
</dbReference>
<dbReference type="NCBIfam" id="TIGR01568">
    <property type="entry name" value="A_thal_3678"/>
    <property type="match status" value="1"/>
</dbReference>
<proteinExistence type="predicted"/>
<keyword evidence="3 6" id="KW-0805">Transcription regulation</keyword>
<feature type="domain" description="OVATE" evidence="8">
    <location>
        <begin position="267"/>
        <end position="326"/>
    </location>
</feature>
<dbReference type="OMA" id="CETATIR"/>
<feature type="region of interest" description="Disordered" evidence="7">
    <location>
        <begin position="87"/>
        <end position="106"/>
    </location>
</feature>
<reference evidence="9 10" key="1">
    <citation type="submission" date="2020-04" db="EMBL/GenBank/DDBJ databases">
        <title>Plant Genome Project.</title>
        <authorList>
            <person name="Zhang R.-G."/>
        </authorList>
    </citation>
    <scope>NUCLEOTIDE SEQUENCE [LARGE SCALE GENOMIC DNA]</scope>
    <source>
        <strain evidence="9">YNK0</strain>
        <tissue evidence="9">Leaf</tissue>
    </source>
</reference>
<comment type="caution">
    <text evidence="9">The sequence shown here is derived from an EMBL/GenBank/DDBJ whole genome shotgun (WGS) entry which is preliminary data.</text>
</comment>
<evidence type="ECO:0000313" key="10">
    <source>
        <dbReference type="Proteomes" id="UP000655225"/>
    </source>
</evidence>
<evidence type="ECO:0000256" key="2">
    <source>
        <dbReference type="ARBA" id="ARBA00022491"/>
    </source>
</evidence>
<comment type="function">
    <text evidence="6">Transcriptional repressor that regulates multiple aspects of plant growth and development.</text>
</comment>
<evidence type="ECO:0000256" key="1">
    <source>
        <dbReference type="ARBA" id="ARBA00004123"/>
    </source>
</evidence>
<dbReference type="InterPro" id="IPR038933">
    <property type="entry name" value="Ovate"/>
</dbReference>
<accession>A0A835DK28</accession>
<evidence type="ECO:0000256" key="5">
    <source>
        <dbReference type="ARBA" id="ARBA00023242"/>
    </source>
</evidence>
<feature type="region of interest" description="Disordered" evidence="7">
    <location>
        <begin position="125"/>
        <end position="224"/>
    </location>
</feature>
<organism evidence="9 10">
    <name type="scientific">Tetracentron sinense</name>
    <name type="common">Spur-leaf</name>
    <dbReference type="NCBI Taxonomy" id="13715"/>
    <lineage>
        <taxon>Eukaryota</taxon>
        <taxon>Viridiplantae</taxon>
        <taxon>Streptophyta</taxon>
        <taxon>Embryophyta</taxon>
        <taxon>Tracheophyta</taxon>
        <taxon>Spermatophyta</taxon>
        <taxon>Magnoliopsida</taxon>
        <taxon>Trochodendrales</taxon>
        <taxon>Trochodendraceae</taxon>
        <taxon>Tetracentron</taxon>
    </lineage>
</organism>
<dbReference type="Proteomes" id="UP000655225">
    <property type="component" value="Unassembled WGS sequence"/>
</dbReference>
<feature type="compositionally biased region" description="Basic residues" evidence="7">
    <location>
        <begin position="212"/>
        <end position="224"/>
    </location>
</feature>
<sequence>MAKSFKLRISRVIPYFQSCRSKEPSTLPENPLPAIFQLSPVNPKAFDIDFPATTAFQDAPPLKSRNSSLKSHVSSAIVSVACGCRSRSSTKYSTDDDDDDSESPEFKWKKEEKWHVVARVNDDSPRRKIYNSSVSGDSDGDVSPPPPPTIEKKKKKKKAKQRVRISTSSADSGWFSSEENDDEESETLVSSTDSSWDFNPHLETIRETPNNRSRRKRKNQKRVKGYVSKNCEENAKSPENELPARLSVFRRLISCTMDGKVRESFAVVKKSEDPYEDFKRSMLEMILEKHMFEANDLEQLLQCFLSLNSRDHHEVIVQAFSEIWEALFCKSPTQLVSKAL</sequence>
<protein>
    <recommendedName>
        <fullName evidence="6">Transcription repressor</fullName>
    </recommendedName>
    <alternativeName>
        <fullName evidence="6">Ovate family protein</fullName>
    </alternativeName>
</protein>
<dbReference type="PROSITE" id="PS51754">
    <property type="entry name" value="OVATE"/>
    <property type="match status" value="1"/>
</dbReference>
<dbReference type="GO" id="GO:0045892">
    <property type="term" value="P:negative regulation of DNA-templated transcription"/>
    <property type="evidence" value="ECO:0007669"/>
    <property type="project" value="UniProtKB-UniRule"/>
</dbReference>
<evidence type="ECO:0000256" key="3">
    <source>
        <dbReference type="ARBA" id="ARBA00023015"/>
    </source>
</evidence>
<dbReference type="Pfam" id="PF04844">
    <property type="entry name" value="Ovate"/>
    <property type="match status" value="1"/>
</dbReference>
<dbReference type="AlphaFoldDB" id="A0A835DK28"/>
<feature type="compositionally biased region" description="Polar residues" evidence="7">
    <location>
        <begin position="187"/>
        <end position="197"/>
    </location>
</feature>
<dbReference type="PANTHER" id="PTHR33057">
    <property type="entry name" value="TRANSCRIPTION REPRESSOR OFP7-RELATED"/>
    <property type="match status" value="1"/>
</dbReference>
<dbReference type="EMBL" id="JABCRI010000005">
    <property type="protein sequence ID" value="KAF8406411.1"/>
    <property type="molecule type" value="Genomic_DNA"/>
</dbReference>
<evidence type="ECO:0000259" key="8">
    <source>
        <dbReference type="PROSITE" id="PS51754"/>
    </source>
</evidence>
<dbReference type="OrthoDB" id="1928390at2759"/>